<sequence length="242" mass="27161">MARRYLIAVLCALFALTGHAGAAPKPLRVLTESYPPYNMSAKNGSVVGLSTDIVREMMKRARVPYTIELQQWVWAFTNARDNPATCVYSTTRSEDREAQFKWVGPLVDNPWVLFARNDDTRPVHALEDVRPYLLGGYVGDATAQFLMSNGYRVELVPADMLNMHKLADGRIDYWATGKYQGAYLVAQQKQSGIHPVLTFKTVQLYLACNKSTDDALIQTLNASLGGMREEGVIQKIVDRYLH</sequence>
<feature type="chain" id="PRO_5012124949" evidence="1">
    <location>
        <begin position="23"/>
        <end position="242"/>
    </location>
</feature>
<organism evidence="3 4">
    <name type="scientific">Pseudogulbenkiania subflava DSM 22618</name>
    <dbReference type="NCBI Taxonomy" id="1123014"/>
    <lineage>
        <taxon>Bacteria</taxon>
        <taxon>Pseudomonadati</taxon>
        <taxon>Pseudomonadota</taxon>
        <taxon>Betaproteobacteria</taxon>
        <taxon>Neisseriales</taxon>
        <taxon>Chromobacteriaceae</taxon>
        <taxon>Pseudogulbenkiania</taxon>
    </lineage>
</organism>
<dbReference type="Pfam" id="PF00497">
    <property type="entry name" value="SBP_bac_3"/>
    <property type="match status" value="1"/>
</dbReference>
<dbReference type="RefSeq" id="WP_085276863.1">
    <property type="nucleotide sequence ID" value="NZ_FXAG01000015.1"/>
</dbReference>
<dbReference type="PANTHER" id="PTHR38834">
    <property type="entry name" value="PERIPLASMIC SUBSTRATE BINDING PROTEIN FAMILY 3"/>
    <property type="match status" value="1"/>
</dbReference>
<dbReference type="STRING" id="1123014.SAMN02745746_02714"/>
<feature type="signal peptide" evidence="1">
    <location>
        <begin position="1"/>
        <end position="22"/>
    </location>
</feature>
<dbReference type="PANTHER" id="PTHR38834:SF3">
    <property type="entry name" value="SOLUTE-BINDING PROTEIN FAMILY 3_N-TERMINAL DOMAIN-CONTAINING PROTEIN"/>
    <property type="match status" value="1"/>
</dbReference>
<dbReference type="InterPro" id="IPR001638">
    <property type="entry name" value="Solute-binding_3/MltF_N"/>
</dbReference>
<proteinExistence type="predicted"/>
<evidence type="ECO:0000256" key="1">
    <source>
        <dbReference type="SAM" id="SignalP"/>
    </source>
</evidence>
<dbReference type="SUPFAM" id="SSF53850">
    <property type="entry name" value="Periplasmic binding protein-like II"/>
    <property type="match status" value="1"/>
</dbReference>
<accession>A0A1Y6BYT1</accession>
<protein>
    <submittedName>
        <fullName evidence="3">Polar amino acid transport system substrate-binding protein</fullName>
    </submittedName>
</protein>
<dbReference type="SMART" id="SM00062">
    <property type="entry name" value="PBPb"/>
    <property type="match status" value="1"/>
</dbReference>
<gene>
    <name evidence="3" type="ORF">SAMN02745746_02714</name>
</gene>
<dbReference type="Proteomes" id="UP000192920">
    <property type="component" value="Unassembled WGS sequence"/>
</dbReference>
<dbReference type="EMBL" id="FXAG01000015">
    <property type="protein sequence ID" value="SMF35437.1"/>
    <property type="molecule type" value="Genomic_DNA"/>
</dbReference>
<feature type="domain" description="Solute-binding protein family 3/N-terminal" evidence="2">
    <location>
        <begin position="26"/>
        <end position="242"/>
    </location>
</feature>
<evidence type="ECO:0000313" key="3">
    <source>
        <dbReference type="EMBL" id="SMF35437.1"/>
    </source>
</evidence>
<dbReference type="AlphaFoldDB" id="A0A1Y6BYT1"/>
<keyword evidence="4" id="KW-1185">Reference proteome</keyword>
<evidence type="ECO:0000313" key="4">
    <source>
        <dbReference type="Proteomes" id="UP000192920"/>
    </source>
</evidence>
<keyword evidence="1" id="KW-0732">Signal</keyword>
<name>A0A1Y6BYT1_9NEIS</name>
<dbReference type="Gene3D" id="3.40.190.10">
    <property type="entry name" value="Periplasmic binding protein-like II"/>
    <property type="match status" value="2"/>
</dbReference>
<evidence type="ECO:0000259" key="2">
    <source>
        <dbReference type="SMART" id="SM00062"/>
    </source>
</evidence>
<reference evidence="4" key="1">
    <citation type="submission" date="2017-04" db="EMBL/GenBank/DDBJ databases">
        <authorList>
            <person name="Varghese N."/>
            <person name="Submissions S."/>
        </authorList>
    </citation>
    <scope>NUCLEOTIDE SEQUENCE [LARGE SCALE GENOMIC DNA]</scope>
    <source>
        <strain evidence="4">DSM 22618</strain>
    </source>
</reference>